<dbReference type="EMBL" id="JACTAM010000001">
    <property type="protein sequence ID" value="KAI2668814.1"/>
    <property type="molecule type" value="Genomic_DNA"/>
</dbReference>
<organism evidence="2 3">
    <name type="scientific">Labeo rohita</name>
    <name type="common">Indian major carp</name>
    <name type="synonym">Cyprinus rohita</name>
    <dbReference type="NCBI Taxonomy" id="84645"/>
    <lineage>
        <taxon>Eukaryota</taxon>
        <taxon>Metazoa</taxon>
        <taxon>Chordata</taxon>
        <taxon>Craniata</taxon>
        <taxon>Vertebrata</taxon>
        <taxon>Euteleostomi</taxon>
        <taxon>Actinopterygii</taxon>
        <taxon>Neopterygii</taxon>
        <taxon>Teleostei</taxon>
        <taxon>Ostariophysi</taxon>
        <taxon>Cypriniformes</taxon>
        <taxon>Cyprinidae</taxon>
        <taxon>Labeoninae</taxon>
        <taxon>Labeonini</taxon>
        <taxon>Labeo</taxon>
    </lineage>
</organism>
<feature type="region of interest" description="Disordered" evidence="1">
    <location>
        <begin position="313"/>
        <end position="346"/>
    </location>
</feature>
<feature type="region of interest" description="Disordered" evidence="1">
    <location>
        <begin position="154"/>
        <end position="190"/>
    </location>
</feature>
<evidence type="ECO:0000313" key="3">
    <source>
        <dbReference type="Proteomes" id="UP000830375"/>
    </source>
</evidence>
<comment type="caution">
    <text evidence="2">The sequence shown here is derived from an EMBL/GenBank/DDBJ whole genome shotgun (WGS) entry which is preliminary data.</text>
</comment>
<feature type="compositionally biased region" description="Basic and acidic residues" evidence="1">
    <location>
        <begin position="165"/>
        <end position="190"/>
    </location>
</feature>
<gene>
    <name evidence="2" type="ORF">H4Q32_005623</name>
</gene>
<name>A0ABQ8N132_LABRO</name>
<proteinExistence type="predicted"/>
<protein>
    <submittedName>
        <fullName evidence="2">Latrophilin-like protein LAT-2</fullName>
    </submittedName>
</protein>
<sequence>MVKDEHRDNLVLKHINTDVKPKKQEPVPVEIRRQGTEPSRRILMDLNTGMLKEELSEMNRRVSGYYNPPVYEMRKGTQNSHATLVDPRTGQLLEPQTEQQRSTAPLGEFRQGTEYQPYILQVLRLSAMYKQDTETSRKLLMDLNAGLLKEHRNQMHRKAGSKWEVVSDHEDERSQDSSEHEENNKAAPVEIRRQGTEFSRRILIDVETGMPKEELSEMNRRVSGYYNPPAYEMRKGTQNSHATLVDPRTGQLLGSQTEQQRSTAPLDEFRQGTEYQLYILQVLRLSAMHKPGTETSRKLLMDLDNGLLKKHQNKMDRRADSKWEVVSDHEDVRSQDSSENKDNHKAAPVEILDEFKQGTEYQLHTLQKHRMYGIMKQRLTHL</sequence>
<reference evidence="2 3" key="1">
    <citation type="submission" date="2022-01" db="EMBL/GenBank/DDBJ databases">
        <title>A high-quality chromosome-level genome assembly of rohu carp, Labeo rohita.</title>
        <authorList>
            <person name="Arick M.A. II"/>
            <person name="Hsu C.-Y."/>
            <person name="Magbanua Z."/>
            <person name="Pechanova O."/>
            <person name="Grover C."/>
            <person name="Miller E."/>
            <person name="Thrash A."/>
            <person name="Ezzel L."/>
            <person name="Alam S."/>
            <person name="Benzie J."/>
            <person name="Hamilton M."/>
            <person name="Karsi A."/>
            <person name="Lawrence M.L."/>
            <person name="Peterson D.G."/>
        </authorList>
    </citation>
    <scope>NUCLEOTIDE SEQUENCE [LARGE SCALE GENOMIC DNA]</scope>
    <source>
        <strain evidence="3">BAU-BD-2019</strain>
        <tissue evidence="2">Blood</tissue>
    </source>
</reference>
<dbReference type="Proteomes" id="UP000830375">
    <property type="component" value="Unassembled WGS sequence"/>
</dbReference>
<keyword evidence="3" id="KW-1185">Reference proteome</keyword>
<evidence type="ECO:0000256" key="1">
    <source>
        <dbReference type="SAM" id="MobiDB-lite"/>
    </source>
</evidence>
<accession>A0ABQ8N132</accession>
<evidence type="ECO:0000313" key="2">
    <source>
        <dbReference type="EMBL" id="KAI2668814.1"/>
    </source>
</evidence>